<feature type="region of interest" description="Disordered" evidence="1">
    <location>
        <begin position="37"/>
        <end position="63"/>
    </location>
</feature>
<name>A0A1M7QJ42_9BACI</name>
<evidence type="ECO:0000313" key="3">
    <source>
        <dbReference type="Proteomes" id="UP000184184"/>
    </source>
</evidence>
<protein>
    <submittedName>
        <fullName evidence="2">YpjP-like protein</fullName>
    </submittedName>
</protein>
<dbReference type="Pfam" id="PF14005">
    <property type="entry name" value="YpjP"/>
    <property type="match status" value="1"/>
</dbReference>
<dbReference type="Proteomes" id="UP000184184">
    <property type="component" value="Unassembled WGS sequence"/>
</dbReference>
<sequence length="204" mass="23613">MKLWMKKITVLLVTILTLGLYVPPIYLDAEADSDVNKGEIEPSEDRSLQTEQSDEDASLTRDDVIAPEDSNQLYLEELRKQAEEQVLVKLGEKISTKIDTDLDTSVLPNLQSVLDELFRAIGEEDSQFLMIAEDPSSGYGERIFNLYNAKEKKDVARFHVNRVQKPQDGFYFQFHYHLEHDRFEAHFPLAEIYWGKNTPPKWMS</sequence>
<evidence type="ECO:0000256" key="1">
    <source>
        <dbReference type="SAM" id="MobiDB-lite"/>
    </source>
</evidence>
<dbReference type="RefSeq" id="WP_073202862.1">
    <property type="nucleotide sequence ID" value="NZ_FRCZ01000007.1"/>
</dbReference>
<feature type="compositionally biased region" description="Basic and acidic residues" evidence="1">
    <location>
        <begin position="37"/>
        <end position="48"/>
    </location>
</feature>
<reference evidence="2 3" key="1">
    <citation type="submission" date="2016-11" db="EMBL/GenBank/DDBJ databases">
        <authorList>
            <person name="Jaros S."/>
            <person name="Januszkiewicz K."/>
            <person name="Wedrychowicz H."/>
        </authorList>
    </citation>
    <scope>NUCLEOTIDE SEQUENCE [LARGE SCALE GENOMIC DNA]</scope>
    <source>
        <strain evidence="2 3">CGMCC 1.10681</strain>
    </source>
</reference>
<dbReference type="EMBL" id="FRCZ01000007">
    <property type="protein sequence ID" value="SHN31008.1"/>
    <property type="molecule type" value="Genomic_DNA"/>
</dbReference>
<keyword evidence="3" id="KW-1185">Reference proteome</keyword>
<evidence type="ECO:0000313" key="2">
    <source>
        <dbReference type="EMBL" id="SHN31008.1"/>
    </source>
</evidence>
<dbReference type="InterPro" id="IPR025616">
    <property type="entry name" value="YpjP"/>
</dbReference>
<organism evidence="2 3">
    <name type="scientific">Gracilibacillus kekensis</name>
    <dbReference type="NCBI Taxonomy" id="1027249"/>
    <lineage>
        <taxon>Bacteria</taxon>
        <taxon>Bacillati</taxon>
        <taxon>Bacillota</taxon>
        <taxon>Bacilli</taxon>
        <taxon>Bacillales</taxon>
        <taxon>Bacillaceae</taxon>
        <taxon>Gracilibacillus</taxon>
    </lineage>
</organism>
<accession>A0A1M7QJ42</accession>
<dbReference type="AlphaFoldDB" id="A0A1M7QJ42"/>
<gene>
    <name evidence="2" type="ORF">SAMN05216179_3227</name>
</gene>
<proteinExistence type="predicted"/>
<dbReference type="STRING" id="1027249.SAMN05216179_3227"/>
<dbReference type="OrthoDB" id="2435352at2"/>